<dbReference type="AlphaFoldDB" id="A0A0F9PZ18"/>
<name>A0A0F9PZ18_9ZZZZ</name>
<sequence length="257" mass="28852">MMYNKQFVLAVLHDGSPVREIGGKVTLPFNSEYKVRLKNKNNVRAKARVWIDGRKASTLGDFILHAGETLDLERFLDESMSEGRRFKFVPLSDSRVNDPTDNNNGVIKVEFYLEQINLINIDCTIPTYPIRGGPTYPIVDNTGGDYRGSTTFTSNLVSNSINCNYVAPVSSPGQAGATVEGGHSNQNFVVGNDFETDIFPTTLTLKVQGPREMTIVSQPRPRTRPRARRRFCPFCGKRRQRTTKFCGSCGEEFNRRS</sequence>
<dbReference type="EMBL" id="LAZR01005618">
    <property type="protein sequence ID" value="KKM98437.1"/>
    <property type="molecule type" value="Genomic_DNA"/>
</dbReference>
<protein>
    <recommendedName>
        <fullName evidence="2">Zinc-ribbon domain-containing protein</fullName>
    </recommendedName>
</protein>
<evidence type="ECO:0000313" key="1">
    <source>
        <dbReference type="EMBL" id="KKM98437.1"/>
    </source>
</evidence>
<accession>A0A0F9PZ18</accession>
<evidence type="ECO:0008006" key="2">
    <source>
        <dbReference type="Google" id="ProtNLM"/>
    </source>
</evidence>
<reference evidence="1" key="1">
    <citation type="journal article" date="2015" name="Nature">
        <title>Complex archaea that bridge the gap between prokaryotes and eukaryotes.</title>
        <authorList>
            <person name="Spang A."/>
            <person name="Saw J.H."/>
            <person name="Jorgensen S.L."/>
            <person name="Zaremba-Niedzwiedzka K."/>
            <person name="Martijn J."/>
            <person name="Lind A.E."/>
            <person name="van Eijk R."/>
            <person name="Schleper C."/>
            <person name="Guy L."/>
            <person name="Ettema T.J."/>
        </authorList>
    </citation>
    <scope>NUCLEOTIDE SEQUENCE</scope>
</reference>
<proteinExistence type="predicted"/>
<organism evidence="1">
    <name type="scientific">marine sediment metagenome</name>
    <dbReference type="NCBI Taxonomy" id="412755"/>
    <lineage>
        <taxon>unclassified sequences</taxon>
        <taxon>metagenomes</taxon>
        <taxon>ecological metagenomes</taxon>
    </lineage>
</organism>
<comment type="caution">
    <text evidence="1">The sequence shown here is derived from an EMBL/GenBank/DDBJ whole genome shotgun (WGS) entry which is preliminary data.</text>
</comment>
<gene>
    <name evidence="1" type="ORF">LCGC14_1157880</name>
</gene>